<reference evidence="5" key="1">
    <citation type="journal article" date="2017" name="Nat. Ecol. Evol.">
        <title>Genome expansion and lineage-specific genetic innovations in the forest pathogenic fungi Armillaria.</title>
        <authorList>
            <person name="Sipos G."/>
            <person name="Prasanna A.N."/>
            <person name="Walter M.C."/>
            <person name="O'Connor E."/>
            <person name="Balint B."/>
            <person name="Krizsan K."/>
            <person name="Kiss B."/>
            <person name="Hess J."/>
            <person name="Varga T."/>
            <person name="Slot J."/>
            <person name="Riley R."/>
            <person name="Boka B."/>
            <person name="Rigling D."/>
            <person name="Barry K."/>
            <person name="Lee J."/>
            <person name="Mihaltcheva S."/>
            <person name="LaButti K."/>
            <person name="Lipzen A."/>
            <person name="Waldron R."/>
            <person name="Moloney N.M."/>
            <person name="Sperisen C."/>
            <person name="Kredics L."/>
            <person name="Vagvoelgyi C."/>
            <person name="Patrignani A."/>
            <person name="Fitzpatrick D."/>
            <person name="Nagy I."/>
            <person name="Doyle S."/>
            <person name="Anderson J.B."/>
            <person name="Grigoriev I.V."/>
            <person name="Gueldener U."/>
            <person name="Muensterkoetter M."/>
            <person name="Nagy L.G."/>
        </authorList>
    </citation>
    <scope>NUCLEOTIDE SEQUENCE [LARGE SCALE GENOMIC DNA]</scope>
    <source>
        <strain evidence="5">28-4</strain>
    </source>
</reference>
<feature type="region of interest" description="Disordered" evidence="1">
    <location>
        <begin position="253"/>
        <end position="290"/>
    </location>
</feature>
<accession>A0A2H3CQ55</accession>
<dbReference type="Proteomes" id="UP000218334">
    <property type="component" value="Unassembled WGS sequence"/>
</dbReference>
<sequence>MLFSPWHTWAVLFPLVRLVPLVVSQASLVVCNASIDSNWSFNSLDQSPCTVAAYLGGVCNSGNFTVTPLSDGQLYSGPTLEQANVCRCSSVFYSLVSACAFCQGNIYERWSLFNRNCTDGLNVPVGKFNKDIPEQTAVPHWAYQNVSVTDTFDEQQAKSDSDAPESTAQPALTPTPTSTLPPASSNVVSPKRTNVGAIVGGVIGGVAFIALLGLSACLIRRRSKSSQESEPILAADMDARPRNFATLLAGQAAPKLYDPSDPSTYPTSSPSPVSSANTYPHGTHQPMPSAYSGTAFLSNRVYSGAAEL</sequence>
<protein>
    <recommendedName>
        <fullName evidence="6">Mid2 domain-containing protein</fullName>
    </recommendedName>
</protein>
<dbReference type="STRING" id="1076256.A0A2H3CQ55"/>
<name>A0A2H3CQ55_9AGAR</name>
<feature type="compositionally biased region" description="Low complexity" evidence="1">
    <location>
        <begin position="166"/>
        <end position="185"/>
    </location>
</feature>
<keyword evidence="3" id="KW-0732">Signal</keyword>
<keyword evidence="2" id="KW-1133">Transmembrane helix</keyword>
<feature type="compositionally biased region" description="Low complexity" evidence="1">
    <location>
        <begin position="257"/>
        <end position="275"/>
    </location>
</feature>
<organism evidence="4 5">
    <name type="scientific">Armillaria solidipes</name>
    <dbReference type="NCBI Taxonomy" id="1076256"/>
    <lineage>
        <taxon>Eukaryota</taxon>
        <taxon>Fungi</taxon>
        <taxon>Dikarya</taxon>
        <taxon>Basidiomycota</taxon>
        <taxon>Agaricomycotina</taxon>
        <taxon>Agaricomycetes</taxon>
        <taxon>Agaricomycetidae</taxon>
        <taxon>Agaricales</taxon>
        <taxon>Marasmiineae</taxon>
        <taxon>Physalacriaceae</taxon>
        <taxon>Armillaria</taxon>
    </lineage>
</organism>
<feature type="signal peptide" evidence="3">
    <location>
        <begin position="1"/>
        <end position="24"/>
    </location>
</feature>
<evidence type="ECO:0000256" key="3">
    <source>
        <dbReference type="SAM" id="SignalP"/>
    </source>
</evidence>
<keyword evidence="2" id="KW-0472">Membrane</keyword>
<keyword evidence="5" id="KW-1185">Reference proteome</keyword>
<evidence type="ECO:0000313" key="5">
    <source>
        <dbReference type="Proteomes" id="UP000218334"/>
    </source>
</evidence>
<evidence type="ECO:0000256" key="1">
    <source>
        <dbReference type="SAM" id="MobiDB-lite"/>
    </source>
</evidence>
<proteinExistence type="predicted"/>
<evidence type="ECO:0000313" key="4">
    <source>
        <dbReference type="EMBL" id="PBK78253.1"/>
    </source>
</evidence>
<evidence type="ECO:0008006" key="6">
    <source>
        <dbReference type="Google" id="ProtNLM"/>
    </source>
</evidence>
<dbReference type="AlphaFoldDB" id="A0A2H3CQ55"/>
<dbReference type="EMBL" id="KZ293415">
    <property type="protein sequence ID" value="PBK78253.1"/>
    <property type="molecule type" value="Genomic_DNA"/>
</dbReference>
<gene>
    <name evidence="4" type="ORF">ARMSODRAFT_947129</name>
</gene>
<feature type="region of interest" description="Disordered" evidence="1">
    <location>
        <begin position="153"/>
        <end position="188"/>
    </location>
</feature>
<evidence type="ECO:0000256" key="2">
    <source>
        <dbReference type="SAM" id="Phobius"/>
    </source>
</evidence>
<keyword evidence="2" id="KW-0812">Transmembrane</keyword>
<feature type="transmembrane region" description="Helical" evidence="2">
    <location>
        <begin position="195"/>
        <end position="219"/>
    </location>
</feature>
<feature type="chain" id="PRO_5013641923" description="Mid2 domain-containing protein" evidence="3">
    <location>
        <begin position="25"/>
        <end position="308"/>
    </location>
</feature>